<dbReference type="RefSeq" id="XP_037157653.1">
    <property type="nucleotide sequence ID" value="XM_037295652.1"/>
</dbReference>
<comment type="caution">
    <text evidence="1">The sequence shown here is derived from an EMBL/GenBank/DDBJ whole genome shotgun (WGS) entry which is preliminary data.</text>
</comment>
<dbReference type="Pfam" id="PF17784">
    <property type="entry name" value="Sulfotransfer_4"/>
    <property type="match status" value="1"/>
</dbReference>
<dbReference type="InterPro" id="IPR040632">
    <property type="entry name" value="Sulfotransfer_4"/>
</dbReference>
<sequence>MWTVTLGATVSGACGSICDLSAIAFGPELMDAYPDAKTILTNQPVDSWHTSCSKMLLQAKKYWLHGVLQHFAGVTGLVYPLRRKYWQCLFDDDFESNGKAAMCAQYVEVQTHAQEIGSRVLGFGLRDEWGALCELLKVEVLDHPCPRRNEGGDWILKMRERARKAAAVRFFRGGLPVAVLVLGA</sequence>
<dbReference type="GeneID" id="59333144"/>
<gene>
    <name evidence="1" type="ORF">HO133_004738</name>
</gene>
<protein>
    <submittedName>
        <fullName evidence="1">Uncharacterized protein</fullName>
    </submittedName>
</protein>
<dbReference type="Proteomes" id="UP000593566">
    <property type="component" value="Unassembled WGS sequence"/>
</dbReference>
<keyword evidence="2" id="KW-1185">Reference proteome</keyword>
<accession>A0A8H6FKV8</accession>
<dbReference type="PANTHER" id="PTHR36978">
    <property type="entry name" value="P-LOOP CONTAINING NUCLEOTIDE TRIPHOSPHATE HYDROLASE"/>
    <property type="match status" value="1"/>
</dbReference>
<reference evidence="1 2" key="1">
    <citation type="journal article" date="2020" name="Genomics">
        <title>Complete, high-quality genomes from long-read metagenomic sequencing of two wolf lichen thalli reveals enigmatic genome architecture.</title>
        <authorList>
            <person name="McKenzie S.K."/>
            <person name="Walston R.F."/>
            <person name="Allen J.L."/>
        </authorList>
    </citation>
    <scope>NUCLEOTIDE SEQUENCE [LARGE SCALE GENOMIC DNA]</scope>
    <source>
        <strain evidence="1">WasteWater1</strain>
    </source>
</reference>
<evidence type="ECO:0000313" key="1">
    <source>
        <dbReference type="EMBL" id="KAF6230396.1"/>
    </source>
</evidence>
<dbReference type="AlphaFoldDB" id="A0A8H6FKV8"/>
<organism evidence="1 2">
    <name type="scientific">Letharia lupina</name>
    <dbReference type="NCBI Taxonomy" id="560253"/>
    <lineage>
        <taxon>Eukaryota</taxon>
        <taxon>Fungi</taxon>
        <taxon>Dikarya</taxon>
        <taxon>Ascomycota</taxon>
        <taxon>Pezizomycotina</taxon>
        <taxon>Lecanoromycetes</taxon>
        <taxon>OSLEUM clade</taxon>
        <taxon>Lecanoromycetidae</taxon>
        <taxon>Lecanorales</taxon>
        <taxon>Lecanorineae</taxon>
        <taxon>Parmeliaceae</taxon>
        <taxon>Letharia</taxon>
    </lineage>
</organism>
<proteinExistence type="predicted"/>
<dbReference type="EMBL" id="JACCJB010000002">
    <property type="protein sequence ID" value="KAF6230396.1"/>
    <property type="molecule type" value="Genomic_DNA"/>
</dbReference>
<dbReference type="Gene3D" id="3.40.50.300">
    <property type="entry name" value="P-loop containing nucleotide triphosphate hydrolases"/>
    <property type="match status" value="1"/>
</dbReference>
<dbReference type="PANTHER" id="PTHR36978:SF4">
    <property type="entry name" value="P-LOOP CONTAINING NUCLEOSIDE TRIPHOSPHATE HYDROLASE PROTEIN"/>
    <property type="match status" value="1"/>
</dbReference>
<dbReference type="InterPro" id="IPR027417">
    <property type="entry name" value="P-loop_NTPase"/>
</dbReference>
<name>A0A8H6FKV8_9LECA</name>
<evidence type="ECO:0000313" key="2">
    <source>
        <dbReference type="Proteomes" id="UP000593566"/>
    </source>
</evidence>